<gene>
    <name evidence="2" type="ORF">CRENBAI_001792</name>
</gene>
<feature type="compositionally biased region" description="Polar residues" evidence="1">
    <location>
        <begin position="118"/>
        <end position="132"/>
    </location>
</feature>
<proteinExistence type="predicted"/>
<keyword evidence="3" id="KW-1185">Reference proteome</keyword>
<sequence>MVIFMELEGYLCSFTTTTRQLLLTGCGGEHNYKGLFFDIYKLISIQELHTKLWRNIMSKHVIGSNRRSSLFHPNLETNQNPYYWNQKHAEKHNINRRTFIIMQLDDPEPPHPAEENTESSTEPVSDQPDSSASWFWDSRSNISVGPNEIQHDCCSSDNLTRRFHLSS</sequence>
<name>A0AAV9SMK8_9TELE</name>
<dbReference type="EMBL" id="JAHHUM010000104">
    <property type="protein sequence ID" value="KAK5622550.1"/>
    <property type="molecule type" value="Genomic_DNA"/>
</dbReference>
<dbReference type="AlphaFoldDB" id="A0AAV9SMK8"/>
<evidence type="ECO:0000256" key="1">
    <source>
        <dbReference type="SAM" id="MobiDB-lite"/>
    </source>
</evidence>
<reference evidence="2 3" key="1">
    <citation type="submission" date="2021-06" db="EMBL/GenBank/DDBJ databases">
        <authorList>
            <person name="Palmer J.M."/>
        </authorList>
    </citation>
    <scope>NUCLEOTIDE SEQUENCE [LARGE SCALE GENOMIC DNA]</scope>
    <source>
        <strain evidence="2 3">MEX-2019</strain>
        <tissue evidence="2">Muscle</tissue>
    </source>
</reference>
<comment type="caution">
    <text evidence="2">The sequence shown here is derived from an EMBL/GenBank/DDBJ whole genome shotgun (WGS) entry which is preliminary data.</text>
</comment>
<accession>A0AAV9SMK8</accession>
<evidence type="ECO:0000313" key="2">
    <source>
        <dbReference type="EMBL" id="KAK5622550.1"/>
    </source>
</evidence>
<protein>
    <submittedName>
        <fullName evidence="2">Uncharacterized protein</fullName>
    </submittedName>
</protein>
<feature type="region of interest" description="Disordered" evidence="1">
    <location>
        <begin position="104"/>
        <end position="132"/>
    </location>
</feature>
<dbReference type="Proteomes" id="UP001311232">
    <property type="component" value="Unassembled WGS sequence"/>
</dbReference>
<organism evidence="2 3">
    <name type="scientific">Crenichthys baileyi</name>
    <name type="common">White River springfish</name>
    <dbReference type="NCBI Taxonomy" id="28760"/>
    <lineage>
        <taxon>Eukaryota</taxon>
        <taxon>Metazoa</taxon>
        <taxon>Chordata</taxon>
        <taxon>Craniata</taxon>
        <taxon>Vertebrata</taxon>
        <taxon>Euteleostomi</taxon>
        <taxon>Actinopterygii</taxon>
        <taxon>Neopterygii</taxon>
        <taxon>Teleostei</taxon>
        <taxon>Neoteleostei</taxon>
        <taxon>Acanthomorphata</taxon>
        <taxon>Ovalentaria</taxon>
        <taxon>Atherinomorphae</taxon>
        <taxon>Cyprinodontiformes</taxon>
        <taxon>Goodeidae</taxon>
        <taxon>Crenichthys</taxon>
    </lineage>
</organism>
<evidence type="ECO:0000313" key="3">
    <source>
        <dbReference type="Proteomes" id="UP001311232"/>
    </source>
</evidence>